<dbReference type="Proteomes" id="UP001356427">
    <property type="component" value="Unassembled WGS sequence"/>
</dbReference>
<dbReference type="EMBL" id="JAGTTL010000008">
    <property type="protein sequence ID" value="KAK6319547.1"/>
    <property type="molecule type" value="Genomic_DNA"/>
</dbReference>
<dbReference type="AlphaFoldDB" id="A0AAN8M1W8"/>
<gene>
    <name evidence="1" type="ORF">J4Q44_G00107580</name>
</gene>
<name>A0AAN8M1W8_9TELE</name>
<evidence type="ECO:0000313" key="1">
    <source>
        <dbReference type="EMBL" id="KAK6319547.1"/>
    </source>
</evidence>
<protein>
    <submittedName>
        <fullName evidence="1">Uncharacterized protein</fullName>
    </submittedName>
</protein>
<sequence>MMLQKQSPQCQLNVSEVSEVRFIISISILNPSAHNESLKCDRLKFQKDRKRPESCHPFHPEENAMECGRAAGLSAPLTAALLPLLATLISR</sequence>
<reference evidence="1 2" key="1">
    <citation type="submission" date="2021-04" db="EMBL/GenBank/DDBJ databases">
        <authorList>
            <person name="De Guttry C."/>
            <person name="Zahm M."/>
            <person name="Klopp C."/>
            <person name="Cabau C."/>
            <person name="Louis A."/>
            <person name="Berthelot C."/>
            <person name="Parey E."/>
            <person name="Roest Crollius H."/>
            <person name="Montfort J."/>
            <person name="Robinson-Rechavi M."/>
            <person name="Bucao C."/>
            <person name="Bouchez O."/>
            <person name="Gislard M."/>
            <person name="Lluch J."/>
            <person name="Milhes M."/>
            <person name="Lampietro C."/>
            <person name="Lopez Roques C."/>
            <person name="Donnadieu C."/>
            <person name="Braasch I."/>
            <person name="Desvignes T."/>
            <person name="Postlethwait J."/>
            <person name="Bobe J."/>
            <person name="Wedekind C."/>
            <person name="Guiguen Y."/>
        </authorList>
    </citation>
    <scope>NUCLEOTIDE SEQUENCE [LARGE SCALE GENOMIC DNA]</scope>
    <source>
        <strain evidence="1">Cs_M1</strain>
        <tissue evidence="1">Blood</tissue>
    </source>
</reference>
<comment type="caution">
    <text evidence="1">The sequence shown here is derived from an EMBL/GenBank/DDBJ whole genome shotgun (WGS) entry which is preliminary data.</text>
</comment>
<keyword evidence="2" id="KW-1185">Reference proteome</keyword>
<proteinExistence type="predicted"/>
<accession>A0AAN8M1W8</accession>
<evidence type="ECO:0000313" key="2">
    <source>
        <dbReference type="Proteomes" id="UP001356427"/>
    </source>
</evidence>
<organism evidence="1 2">
    <name type="scientific">Coregonus suidteri</name>
    <dbReference type="NCBI Taxonomy" id="861788"/>
    <lineage>
        <taxon>Eukaryota</taxon>
        <taxon>Metazoa</taxon>
        <taxon>Chordata</taxon>
        <taxon>Craniata</taxon>
        <taxon>Vertebrata</taxon>
        <taxon>Euteleostomi</taxon>
        <taxon>Actinopterygii</taxon>
        <taxon>Neopterygii</taxon>
        <taxon>Teleostei</taxon>
        <taxon>Protacanthopterygii</taxon>
        <taxon>Salmoniformes</taxon>
        <taxon>Salmonidae</taxon>
        <taxon>Coregoninae</taxon>
        <taxon>Coregonus</taxon>
    </lineage>
</organism>